<evidence type="ECO:0000313" key="2">
    <source>
        <dbReference type="Proteomes" id="UP000184346"/>
    </source>
</evidence>
<name>A0A1M5DY65_9GAMM</name>
<protein>
    <recommendedName>
        <fullName evidence="3">2OG-Fe(II) oxygenase superfamily protein</fullName>
    </recommendedName>
</protein>
<keyword evidence="2" id="KW-1185">Reference proteome</keyword>
<dbReference type="Gene3D" id="2.60.120.620">
    <property type="entry name" value="q2cbj1_9rhob like domain"/>
    <property type="match status" value="1"/>
</dbReference>
<organism evidence="1 2">
    <name type="scientific">Modicisalibacter ilicicola DSM 19980</name>
    <dbReference type="NCBI Taxonomy" id="1121942"/>
    <lineage>
        <taxon>Bacteria</taxon>
        <taxon>Pseudomonadati</taxon>
        <taxon>Pseudomonadota</taxon>
        <taxon>Gammaproteobacteria</taxon>
        <taxon>Oceanospirillales</taxon>
        <taxon>Halomonadaceae</taxon>
        <taxon>Modicisalibacter</taxon>
    </lineage>
</organism>
<gene>
    <name evidence="1" type="ORF">SAMN02745148_03379</name>
</gene>
<dbReference type="OrthoDB" id="484647at2"/>
<dbReference type="EMBL" id="FQUJ01000019">
    <property type="protein sequence ID" value="SHF71947.1"/>
    <property type="molecule type" value="Genomic_DNA"/>
</dbReference>
<accession>A0A1M5DY65</accession>
<reference evidence="1 2" key="1">
    <citation type="submission" date="2016-11" db="EMBL/GenBank/DDBJ databases">
        <authorList>
            <person name="Jaros S."/>
            <person name="Januszkiewicz K."/>
            <person name="Wedrychowicz H."/>
        </authorList>
    </citation>
    <scope>NUCLEOTIDE SEQUENCE [LARGE SCALE GENOMIC DNA]</scope>
    <source>
        <strain evidence="1 2">DSM 19980</strain>
    </source>
</reference>
<proteinExistence type="predicted"/>
<dbReference type="AlphaFoldDB" id="A0A1M5DY65"/>
<dbReference type="Proteomes" id="UP000184346">
    <property type="component" value="Unassembled WGS sequence"/>
</dbReference>
<evidence type="ECO:0000313" key="1">
    <source>
        <dbReference type="EMBL" id="SHF71947.1"/>
    </source>
</evidence>
<dbReference type="RefSeq" id="WP_072825006.1">
    <property type="nucleotide sequence ID" value="NZ_FQUJ01000019.1"/>
</dbReference>
<dbReference type="STRING" id="1121942.SAMN02745148_03379"/>
<sequence>MHYLDFDALKKLDAKAFQTQHPYPWINPYGLLTDEGFQALRTTLPEVEHFERSFGEWRHHGQRPHDRLFLDYTPGMPLSSHWQAFLDELQGFRYRRFMARMLGTSMFRMGFHWHYTPASCSVSPHCDDERKLGSQIFYFNSEEDWRPEWGGQTVVLDDAGRFAANSAPEFADFDSAIESRAMGNHSFIFSRRGNSWHGVREITCPPNHYRKVFIVVVRERHPVRSFYRVVKRKILPAASLEG</sequence>
<evidence type="ECO:0008006" key="3">
    <source>
        <dbReference type="Google" id="ProtNLM"/>
    </source>
</evidence>